<feature type="domain" description="N-acetyltransferase" evidence="1">
    <location>
        <begin position="15"/>
        <end position="179"/>
    </location>
</feature>
<dbReference type="CDD" id="cd04301">
    <property type="entry name" value="NAT_SF"/>
    <property type="match status" value="1"/>
</dbReference>
<dbReference type="InterPro" id="IPR052742">
    <property type="entry name" value="Mito_N-acetyltransferase"/>
</dbReference>
<keyword evidence="3" id="KW-1185">Reference proteome</keyword>
<dbReference type="PANTHER" id="PTHR43138">
    <property type="entry name" value="ACETYLTRANSFERASE, GNAT FAMILY"/>
    <property type="match status" value="1"/>
</dbReference>
<evidence type="ECO:0000259" key="1">
    <source>
        <dbReference type="PROSITE" id="PS51186"/>
    </source>
</evidence>
<sequence>MQFPIEAKLKDGTSVELVLADHRDWPALAALYERIVAEGISYPHDRPLTLDQFQDYWVRGKSTVVAYERPRKDQADLLGAFYLKPNWPGRARHVANAGFIVAPEWRRRGLGWLLGAVMLDYAKSLGYRSVLFNLVFSDNHVARGLWEKLGFRVIGTIPGAVRKNDGTYQDAFIMFRSLLSDGQR</sequence>
<gene>
    <name evidence="2" type="ORF">DNFV4_00580</name>
</gene>
<dbReference type="PANTHER" id="PTHR43138:SF1">
    <property type="entry name" value="N-ACETYLTRANSFERASE ACA1"/>
    <property type="match status" value="1"/>
</dbReference>
<dbReference type="GO" id="GO:0016747">
    <property type="term" value="F:acyltransferase activity, transferring groups other than amino-acyl groups"/>
    <property type="evidence" value="ECO:0007669"/>
    <property type="project" value="InterPro"/>
</dbReference>
<dbReference type="AlphaFoldDB" id="A0AA86T1Q9"/>
<organism evidence="2 3">
    <name type="scientific">Nitrospira tepida</name>
    <dbReference type="NCBI Taxonomy" id="2973512"/>
    <lineage>
        <taxon>Bacteria</taxon>
        <taxon>Pseudomonadati</taxon>
        <taxon>Nitrospirota</taxon>
        <taxon>Nitrospiria</taxon>
        <taxon>Nitrospirales</taxon>
        <taxon>Nitrospiraceae</taxon>
        <taxon>Nitrospira</taxon>
    </lineage>
</organism>
<dbReference type="SUPFAM" id="SSF55729">
    <property type="entry name" value="Acyl-CoA N-acyltransferases (Nat)"/>
    <property type="match status" value="1"/>
</dbReference>
<dbReference type="InterPro" id="IPR000182">
    <property type="entry name" value="GNAT_dom"/>
</dbReference>
<dbReference type="Proteomes" id="UP001179121">
    <property type="component" value="Chromosome"/>
</dbReference>
<dbReference type="RefSeq" id="WP_289267155.1">
    <property type="nucleotide sequence ID" value="NZ_OX365700.1"/>
</dbReference>
<dbReference type="PROSITE" id="PS51186">
    <property type="entry name" value="GNAT"/>
    <property type="match status" value="1"/>
</dbReference>
<dbReference type="InterPro" id="IPR016181">
    <property type="entry name" value="Acyl_CoA_acyltransferase"/>
</dbReference>
<dbReference type="KEGG" id="nti:DNFV4_00580"/>
<reference evidence="2" key="1">
    <citation type="submission" date="2022-10" db="EMBL/GenBank/DDBJ databases">
        <authorList>
            <person name="Koch H."/>
        </authorList>
    </citation>
    <scope>NUCLEOTIDE SEQUENCE</scope>
    <source>
        <strain evidence="2">DNF</strain>
    </source>
</reference>
<evidence type="ECO:0000313" key="3">
    <source>
        <dbReference type="Proteomes" id="UP001179121"/>
    </source>
</evidence>
<evidence type="ECO:0000313" key="2">
    <source>
        <dbReference type="EMBL" id="CAI4030155.1"/>
    </source>
</evidence>
<proteinExistence type="predicted"/>
<name>A0AA86T1Q9_9BACT</name>
<accession>A0AA86T1Q9</accession>
<dbReference type="Gene3D" id="3.40.630.30">
    <property type="match status" value="1"/>
</dbReference>
<protein>
    <submittedName>
        <fullName evidence="2">GNAT family N-acetyltransferase</fullName>
    </submittedName>
</protein>
<dbReference type="Pfam" id="PF00583">
    <property type="entry name" value="Acetyltransf_1"/>
    <property type="match status" value="1"/>
</dbReference>
<dbReference type="EMBL" id="OX365700">
    <property type="protein sequence ID" value="CAI4030155.1"/>
    <property type="molecule type" value="Genomic_DNA"/>
</dbReference>